<dbReference type="InterPro" id="IPR008792">
    <property type="entry name" value="PQQD"/>
</dbReference>
<dbReference type="AlphaFoldDB" id="A0A4Q2SG57"/>
<comment type="caution">
    <text evidence="1">The sequence shown here is derived from an EMBL/GenBank/DDBJ whole genome shotgun (WGS) entry which is preliminary data.</text>
</comment>
<dbReference type="EMBL" id="SDWV01000030">
    <property type="protein sequence ID" value="RYC04426.1"/>
    <property type="molecule type" value="Genomic_DNA"/>
</dbReference>
<protein>
    <submittedName>
        <fullName evidence="1">PqqD family protein</fullName>
    </submittedName>
</protein>
<dbReference type="Pfam" id="PF05402">
    <property type="entry name" value="PqqD"/>
    <property type="match status" value="1"/>
</dbReference>
<gene>
    <name evidence="1" type="ORF">EUA94_20410</name>
</gene>
<evidence type="ECO:0000313" key="2">
    <source>
        <dbReference type="Proteomes" id="UP000291101"/>
    </source>
</evidence>
<proteinExistence type="predicted"/>
<keyword evidence="2" id="KW-1185">Reference proteome</keyword>
<accession>A0A4Q2SG57</accession>
<dbReference type="Proteomes" id="UP000291101">
    <property type="component" value="Unassembled WGS sequence"/>
</dbReference>
<reference evidence="1 2" key="1">
    <citation type="submission" date="2019-01" db="EMBL/GenBank/DDBJ databases">
        <title>Novel species of Nocardioides.</title>
        <authorList>
            <person name="Liu Q."/>
            <person name="X Y.-H."/>
        </authorList>
    </citation>
    <scope>NUCLEOTIDE SEQUENCE [LARGE SCALE GENOMIC DNA]</scope>
    <source>
        <strain evidence="1 2">HLT2-9</strain>
    </source>
</reference>
<dbReference type="Gene3D" id="1.10.10.1150">
    <property type="entry name" value="Coenzyme PQQ synthesis protein D (PqqD)"/>
    <property type="match status" value="1"/>
</dbReference>
<organism evidence="1 2">
    <name type="scientific">Nocardioides zhouii</name>
    <dbReference type="NCBI Taxonomy" id="1168729"/>
    <lineage>
        <taxon>Bacteria</taxon>
        <taxon>Bacillati</taxon>
        <taxon>Actinomycetota</taxon>
        <taxon>Actinomycetes</taxon>
        <taxon>Propionibacteriales</taxon>
        <taxon>Nocardioidaceae</taxon>
        <taxon>Nocardioides</taxon>
    </lineage>
</organism>
<dbReference type="InterPro" id="IPR041881">
    <property type="entry name" value="PqqD_sf"/>
</dbReference>
<dbReference type="OrthoDB" id="3784458at2"/>
<sequence>MTRYRIADDVAWVSLEGLDSGRIPSAYVARLPLGPPTTLAGSACVVWLAIADGGSHDEITQAAAQMWDTDPEQIRGDVLTLIAELVDVGLVSPD</sequence>
<evidence type="ECO:0000313" key="1">
    <source>
        <dbReference type="EMBL" id="RYC04426.1"/>
    </source>
</evidence>
<name>A0A4Q2SG57_9ACTN</name>
<dbReference type="RefSeq" id="WP_129428694.1">
    <property type="nucleotide sequence ID" value="NZ_SDWV01000030.1"/>
</dbReference>